<organism evidence="1 2">
    <name type="scientific">Sphingobium chlorophenolicum L-1</name>
    <dbReference type="NCBI Taxonomy" id="690566"/>
    <lineage>
        <taxon>Bacteria</taxon>
        <taxon>Pseudomonadati</taxon>
        <taxon>Pseudomonadota</taxon>
        <taxon>Alphaproteobacteria</taxon>
        <taxon>Sphingomonadales</taxon>
        <taxon>Sphingomonadaceae</taxon>
        <taxon>Sphingobium</taxon>
    </lineage>
</organism>
<dbReference type="Proteomes" id="UP000007150">
    <property type="component" value="Chromosome 1"/>
</dbReference>
<evidence type="ECO:0008006" key="3">
    <source>
        <dbReference type="Google" id="ProtNLM"/>
    </source>
</evidence>
<gene>
    <name evidence="1" type="ORF">Sphch_1282</name>
</gene>
<evidence type="ECO:0000313" key="1">
    <source>
        <dbReference type="EMBL" id="AEG48971.1"/>
    </source>
</evidence>
<dbReference type="InterPro" id="IPR008551">
    <property type="entry name" value="TANGO2"/>
</dbReference>
<dbReference type="PANTHER" id="PTHR17985">
    <property type="entry name" value="SER/THR-RICH PROTEIN T10 IN DGCR REGION"/>
    <property type="match status" value="1"/>
</dbReference>
<accession>F6EWJ9</accession>
<dbReference type="KEGG" id="sch:Sphch_1282"/>
<proteinExistence type="predicted"/>
<dbReference type="RefSeq" id="WP_013847233.1">
    <property type="nucleotide sequence ID" value="NC_015593.1"/>
</dbReference>
<reference evidence="1 2" key="1">
    <citation type="submission" date="2011-05" db="EMBL/GenBank/DDBJ databases">
        <title>Complete sequence of chromosome 1 of Sphingobium chlorophenolicum L-1.</title>
        <authorList>
            <consortium name="US DOE Joint Genome Institute"/>
            <person name="Lucas S."/>
            <person name="Han J."/>
            <person name="Lapidus A."/>
            <person name="Cheng J.-F."/>
            <person name="Goodwin L."/>
            <person name="Pitluck S."/>
            <person name="Peters L."/>
            <person name="Daligault H."/>
            <person name="Han C."/>
            <person name="Tapia R."/>
            <person name="Land M."/>
            <person name="Hauser L."/>
            <person name="Kyrpides N."/>
            <person name="Ivanova N."/>
            <person name="Pagani I."/>
            <person name="Turner P."/>
            <person name="Copley S."/>
            <person name="Woyke T."/>
        </authorList>
    </citation>
    <scope>NUCLEOTIDE SEQUENCE [LARGE SCALE GENOMIC DNA]</scope>
    <source>
        <strain evidence="1 2">L-1</strain>
    </source>
</reference>
<dbReference type="AlphaFoldDB" id="F6EWJ9"/>
<protein>
    <recommendedName>
        <fullName evidence="3">NRDE family protein</fullName>
    </recommendedName>
</protein>
<keyword evidence="2" id="KW-1185">Reference proteome</keyword>
<sequence length="252" mass="26974">MCIMAMAWNAHPRWRLILIGNRDEQHARPAAPLARWEEPGHLIAGRDLLSGGTWLGVSDQGRAAIVTNLRGYGDPRPNRASRGALVTDLLAGREVAELNDFNPFNLISIEGGQARFLTNRPAPLRTDLTPGLYGLSNGALDAPWPKTLALKSALLDWLVAGAAAPLALFDALRSESLPHAGIAPDAPSDVPTEALTSPIFIRNPVYGTRCSTIIAVDAQGHGTISERRFDAEGVRTGESSVAFAWQMVGDDG</sequence>
<dbReference type="PANTHER" id="PTHR17985:SF8">
    <property type="entry name" value="TRANSPORT AND GOLGI ORGANIZATION PROTEIN 2 HOMOLOG"/>
    <property type="match status" value="1"/>
</dbReference>
<dbReference type="HOGENOM" id="CLU_047037_1_1_5"/>
<evidence type="ECO:0000313" key="2">
    <source>
        <dbReference type="Proteomes" id="UP000007150"/>
    </source>
</evidence>
<name>F6EWJ9_SPHCR</name>
<dbReference type="EMBL" id="CP002798">
    <property type="protein sequence ID" value="AEG48971.1"/>
    <property type="molecule type" value="Genomic_DNA"/>
</dbReference>
<dbReference type="Pfam" id="PF05742">
    <property type="entry name" value="TANGO2"/>
    <property type="match status" value="1"/>
</dbReference>